<reference evidence="2 3" key="1">
    <citation type="submission" date="2024-11" db="EMBL/GenBank/DDBJ databases">
        <title>Chromosome-level genome assembly of the freshwater bivalve Anodonta woodiana.</title>
        <authorList>
            <person name="Chen X."/>
        </authorList>
    </citation>
    <scope>NUCLEOTIDE SEQUENCE [LARGE SCALE GENOMIC DNA]</scope>
    <source>
        <strain evidence="2">MN2024</strain>
        <tissue evidence="2">Gills</tissue>
    </source>
</reference>
<dbReference type="Proteomes" id="UP001634394">
    <property type="component" value="Unassembled WGS sequence"/>
</dbReference>
<evidence type="ECO:0000313" key="3">
    <source>
        <dbReference type="Proteomes" id="UP001634394"/>
    </source>
</evidence>
<sequence>MKYFSKYELRELFTLDDTNSSTTQQQLEQMHSGQRKTDTQLDAHIAFLYSLNVVGLSDHDLMFSQEIKPHEEFEEEKEDGSTTTDYIQHRVQKAQDLIKMESELSSQIRVKASQYPRNIDAQPSVNTKIESENTKIKRQNNWDMPKYIQAEPKLESDYVDLTSSPISIKQEPGVKQDHEEIEPASFHSAKEEEEQDSIEEVEQKIVNLSIVEYPSHREDDPEVKKESQLQGQDSRQPLEHEHHTPDKRMELKGHQAEYSTGSCLPSKRNIQMENATPRRHRIIEEEIIISPDAARPIVKTEPRFRGLRASAQNNVSAELNSALMTAFANTSDLKSPCPVSSSSGQIEEISFEESPNLHKKSAKKLYMSMVVDSPLISRPSIQPEFSPIIQVPDSVENSLVLQKDGNNTIIMDSDDEGENDNTDVSVSDKEGANGENSSNVDDSIVDSPIITSKTKRVKRVIESSEEEDEGGFEMKNKTDGHSDNERFAESDGELEDSAKEYYSSRQTDTRQVSRLNSSEEVTEINEKDNSSLTEQEEEVEAAEEKTAEEEEAAEEGSLVDEDSREHNSNMDEEDMEEEEVEDGFDNLSHEAKEMFNHLIDTGRNFYSQKKYEEAFINLCQALEIYADPELQQGVLRLQKKLKKMAS</sequence>
<proteinExistence type="predicted"/>
<feature type="compositionally biased region" description="Basic and acidic residues" evidence="1">
    <location>
        <begin position="214"/>
        <end position="227"/>
    </location>
</feature>
<keyword evidence="3" id="KW-1185">Reference proteome</keyword>
<organism evidence="2 3">
    <name type="scientific">Sinanodonta woodiana</name>
    <name type="common">Chinese pond mussel</name>
    <name type="synonym">Anodonta woodiana</name>
    <dbReference type="NCBI Taxonomy" id="1069815"/>
    <lineage>
        <taxon>Eukaryota</taxon>
        <taxon>Metazoa</taxon>
        <taxon>Spiralia</taxon>
        <taxon>Lophotrochozoa</taxon>
        <taxon>Mollusca</taxon>
        <taxon>Bivalvia</taxon>
        <taxon>Autobranchia</taxon>
        <taxon>Heteroconchia</taxon>
        <taxon>Palaeoheterodonta</taxon>
        <taxon>Unionida</taxon>
        <taxon>Unionoidea</taxon>
        <taxon>Unionidae</taxon>
        <taxon>Unioninae</taxon>
        <taxon>Sinanodonta</taxon>
    </lineage>
</organism>
<dbReference type="EMBL" id="JBJQND010000013">
    <property type="protein sequence ID" value="KAL3857457.1"/>
    <property type="molecule type" value="Genomic_DNA"/>
</dbReference>
<evidence type="ECO:0000313" key="2">
    <source>
        <dbReference type="EMBL" id="KAL3857457.1"/>
    </source>
</evidence>
<feature type="compositionally biased region" description="Acidic residues" evidence="1">
    <location>
        <begin position="412"/>
        <end position="421"/>
    </location>
</feature>
<feature type="compositionally biased region" description="Acidic residues" evidence="1">
    <location>
        <begin position="570"/>
        <end position="584"/>
    </location>
</feature>
<evidence type="ECO:0000256" key="1">
    <source>
        <dbReference type="SAM" id="MobiDB-lite"/>
    </source>
</evidence>
<feature type="region of interest" description="Disordered" evidence="1">
    <location>
        <begin position="213"/>
        <end position="244"/>
    </location>
</feature>
<gene>
    <name evidence="2" type="ORF">ACJMK2_012127</name>
</gene>
<feature type="compositionally biased region" description="Basic and acidic residues" evidence="1">
    <location>
        <begin position="472"/>
        <end position="489"/>
    </location>
</feature>
<feature type="compositionally biased region" description="Polar residues" evidence="1">
    <location>
        <begin position="503"/>
        <end position="519"/>
    </location>
</feature>
<feature type="region of interest" description="Disordered" evidence="1">
    <location>
        <begin position="169"/>
        <end position="197"/>
    </location>
</feature>
<protein>
    <submittedName>
        <fullName evidence="2">Uncharacterized protein</fullName>
    </submittedName>
</protein>
<accession>A0ABD3V763</accession>
<feature type="compositionally biased region" description="Acidic residues" evidence="1">
    <location>
        <begin position="534"/>
        <end position="560"/>
    </location>
</feature>
<feature type="compositionally biased region" description="Low complexity" evidence="1">
    <location>
        <begin position="436"/>
        <end position="452"/>
    </location>
</feature>
<feature type="region of interest" description="Disordered" evidence="1">
    <location>
        <begin position="408"/>
        <end position="584"/>
    </location>
</feature>
<comment type="caution">
    <text evidence="2">The sequence shown here is derived from an EMBL/GenBank/DDBJ whole genome shotgun (WGS) entry which is preliminary data.</text>
</comment>
<dbReference type="AlphaFoldDB" id="A0ABD3V763"/>
<name>A0ABD3V763_SINWO</name>